<dbReference type="Proteomes" id="UP001158576">
    <property type="component" value="Chromosome XSR"/>
</dbReference>
<feature type="domain" description="Photolyase/cryptochrome alpha/beta" evidence="5">
    <location>
        <begin position="5"/>
        <end position="134"/>
    </location>
</feature>
<keyword evidence="7" id="KW-1185">Reference proteome</keyword>
<dbReference type="InterPro" id="IPR002081">
    <property type="entry name" value="Cryptochrome/DNA_photolyase_1"/>
</dbReference>
<dbReference type="InterPro" id="IPR036155">
    <property type="entry name" value="Crypto/Photolyase_N_sf"/>
</dbReference>
<dbReference type="EMBL" id="OU015569">
    <property type="protein sequence ID" value="CAG5099009.1"/>
    <property type="molecule type" value="Genomic_DNA"/>
</dbReference>
<accession>A0ABN7SJ56</accession>
<dbReference type="Gene3D" id="1.25.40.80">
    <property type="match status" value="1"/>
</dbReference>
<name>A0ABN7SJ56_OIKDI</name>
<dbReference type="PRINTS" id="PR00147">
    <property type="entry name" value="DNAPHOTLYASE"/>
</dbReference>
<evidence type="ECO:0000259" key="5">
    <source>
        <dbReference type="PROSITE" id="PS51645"/>
    </source>
</evidence>
<reference evidence="6 7" key="1">
    <citation type="submission" date="2021-04" db="EMBL/GenBank/DDBJ databases">
        <authorList>
            <person name="Bliznina A."/>
        </authorList>
    </citation>
    <scope>NUCLEOTIDE SEQUENCE [LARGE SCALE GENOMIC DNA]</scope>
</reference>
<protein>
    <submittedName>
        <fullName evidence="6">Oidioi.mRNA.OKI2018_I69.XSR.g16169.t1.cds</fullName>
    </submittedName>
</protein>
<dbReference type="PANTHER" id="PTHR11455">
    <property type="entry name" value="CRYPTOCHROME"/>
    <property type="match status" value="1"/>
</dbReference>
<dbReference type="PANTHER" id="PTHR11455:SF9">
    <property type="entry name" value="CRYPTOCHROME CIRCADIAN CLOCK 5 ISOFORM X1"/>
    <property type="match status" value="1"/>
</dbReference>
<keyword evidence="4" id="KW-0274">FAD</keyword>
<gene>
    <name evidence="6" type="ORF">OKIOD_LOCUS7727</name>
</gene>
<evidence type="ECO:0000313" key="7">
    <source>
        <dbReference type="Proteomes" id="UP001158576"/>
    </source>
</evidence>
<evidence type="ECO:0000256" key="3">
    <source>
        <dbReference type="ARBA" id="ARBA00022630"/>
    </source>
</evidence>
<dbReference type="PROSITE" id="PS51645">
    <property type="entry name" value="PHR_CRY_ALPHA_BETA"/>
    <property type="match status" value="1"/>
</dbReference>
<dbReference type="Gene3D" id="3.40.50.620">
    <property type="entry name" value="HUPs"/>
    <property type="match status" value="1"/>
</dbReference>
<evidence type="ECO:0000256" key="4">
    <source>
        <dbReference type="ARBA" id="ARBA00022827"/>
    </source>
</evidence>
<sequence length="469" mass="54736">MGKFSKALFIFRRDYRLFDNTGWIAAGKASEKIIPAFIFTPEQIDDSKNSYKNHNCVQFMIESLKDLDQQLSGNLNLFYGDNAEVVSHMIDEFGVEAVYVNADYTPYSKKRDREIEGICEKNGIPFVSSHDMCLVDPGKIALKEGTKFEPSFFNKVMELRKTKSRPAPEVPTEKIPKSKYSIDWKRTMNFYDPNDKIELKGGRSIALEIIERVKTDKFQKQYGCVPTAFREGTFPKMKTTELAAYLRFGCVSSREVVEEWEKLNKRMLITQTIRRDYWVHMFHNFPHQMGIGEPGKCLKLKFEDVKWNERQNELFAAFEDARTGFPFIDAMVTELKTRGDVRHWARLCLANFLTKILHVDWRKGEKFFALHLIDYDPIVNNGNWQYCGGTGTGIAHRPDIYNPWNQSKKFDKSGEYIQKWLPFLKKVGAAHLHSWDDKHKLYNLDKMDYVKPVVDYAKARNYTLTMFKV</sequence>
<keyword evidence="3" id="KW-0285">Flavoprotein</keyword>
<dbReference type="SUPFAM" id="SSF52425">
    <property type="entry name" value="Cryptochrome/photolyase, N-terminal domain"/>
    <property type="match status" value="1"/>
</dbReference>
<dbReference type="InterPro" id="IPR014729">
    <property type="entry name" value="Rossmann-like_a/b/a_fold"/>
</dbReference>
<comment type="cofactor">
    <cofactor evidence="1">
        <name>FAD</name>
        <dbReference type="ChEBI" id="CHEBI:57692"/>
    </cofactor>
</comment>
<dbReference type="InterPro" id="IPR006050">
    <property type="entry name" value="DNA_photolyase_N"/>
</dbReference>
<proteinExistence type="inferred from homology"/>
<dbReference type="SUPFAM" id="SSF48173">
    <property type="entry name" value="Cryptochrome/photolyase FAD-binding domain"/>
    <property type="match status" value="1"/>
</dbReference>
<evidence type="ECO:0000256" key="2">
    <source>
        <dbReference type="ARBA" id="ARBA00005862"/>
    </source>
</evidence>
<dbReference type="Gene3D" id="1.10.579.10">
    <property type="entry name" value="DNA Cyclobutane Dipyrimidine Photolyase, subunit A, domain 3"/>
    <property type="match status" value="1"/>
</dbReference>
<dbReference type="InterPro" id="IPR005101">
    <property type="entry name" value="Cryptochr/Photolyase_FAD-bd"/>
</dbReference>
<evidence type="ECO:0000256" key="1">
    <source>
        <dbReference type="ARBA" id="ARBA00001974"/>
    </source>
</evidence>
<comment type="similarity">
    <text evidence="2">Belongs to the DNA photolyase class-1 family.</text>
</comment>
<organism evidence="6 7">
    <name type="scientific">Oikopleura dioica</name>
    <name type="common">Tunicate</name>
    <dbReference type="NCBI Taxonomy" id="34765"/>
    <lineage>
        <taxon>Eukaryota</taxon>
        <taxon>Metazoa</taxon>
        <taxon>Chordata</taxon>
        <taxon>Tunicata</taxon>
        <taxon>Appendicularia</taxon>
        <taxon>Copelata</taxon>
        <taxon>Oikopleuridae</taxon>
        <taxon>Oikopleura</taxon>
    </lineage>
</organism>
<dbReference type="Pfam" id="PF00875">
    <property type="entry name" value="DNA_photolyase"/>
    <property type="match status" value="1"/>
</dbReference>
<evidence type="ECO:0000313" key="6">
    <source>
        <dbReference type="EMBL" id="CAG5099009.1"/>
    </source>
</evidence>
<dbReference type="Pfam" id="PF03441">
    <property type="entry name" value="FAD_binding_7"/>
    <property type="match status" value="1"/>
</dbReference>
<dbReference type="InterPro" id="IPR036134">
    <property type="entry name" value="Crypto/Photolyase_FAD-like_sf"/>
</dbReference>